<protein>
    <submittedName>
        <fullName evidence="2">Uncharacterized protein</fullName>
    </submittedName>
</protein>
<name>V3ZLC6_LOTGI</name>
<feature type="compositionally biased region" description="Polar residues" evidence="1">
    <location>
        <begin position="118"/>
        <end position="138"/>
    </location>
</feature>
<dbReference type="AlphaFoldDB" id="V3ZLC6"/>
<reference evidence="2 3" key="1">
    <citation type="journal article" date="2013" name="Nature">
        <title>Insights into bilaterian evolution from three spiralian genomes.</title>
        <authorList>
            <person name="Simakov O."/>
            <person name="Marletaz F."/>
            <person name="Cho S.J."/>
            <person name="Edsinger-Gonzales E."/>
            <person name="Havlak P."/>
            <person name="Hellsten U."/>
            <person name="Kuo D.H."/>
            <person name="Larsson T."/>
            <person name="Lv J."/>
            <person name="Arendt D."/>
            <person name="Savage R."/>
            <person name="Osoegawa K."/>
            <person name="de Jong P."/>
            <person name="Grimwood J."/>
            <person name="Chapman J.A."/>
            <person name="Shapiro H."/>
            <person name="Aerts A."/>
            <person name="Otillar R.P."/>
            <person name="Terry A.Y."/>
            <person name="Boore J.L."/>
            <person name="Grigoriev I.V."/>
            <person name="Lindberg D.R."/>
            <person name="Seaver E.C."/>
            <person name="Weisblat D.A."/>
            <person name="Putnam N.H."/>
            <person name="Rokhsar D.S."/>
        </authorList>
    </citation>
    <scope>NUCLEOTIDE SEQUENCE [LARGE SCALE GENOMIC DNA]</scope>
</reference>
<dbReference type="GeneID" id="20239146"/>
<proteinExistence type="predicted"/>
<accession>V3ZLC6</accession>
<organism evidence="2 3">
    <name type="scientific">Lottia gigantea</name>
    <name type="common">Giant owl limpet</name>
    <dbReference type="NCBI Taxonomy" id="225164"/>
    <lineage>
        <taxon>Eukaryota</taxon>
        <taxon>Metazoa</taxon>
        <taxon>Spiralia</taxon>
        <taxon>Lophotrochozoa</taxon>
        <taxon>Mollusca</taxon>
        <taxon>Gastropoda</taxon>
        <taxon>Patellogastropoda</taxon>
        <taxon>Lottioidea</taxon>
        <taxon>Lottiidae</taxon>
        <taxon>Lottia</taxon>
    </lineage>
</organism>
<dbReference type="Proteomes" id="UP000030746">
    <property type="component" value="Unassembled WGS sequence"/>
</dbReference>
<keyword evidence="3" id="KW-1185">Reference proteome</keyword>
<dbReference type="KEGG" id="lgi:LOTGIDRAFT_162834"/>
<evidence type="ECO:0000313" key="3">
    <source>
        <dbReference type="Proteomes" id="UP000030746"/>
    </source>
</evidence>
<dbReference type="RefSeq" id="XP_009057103.1">
    <property type="nucleotide sequence ID" value="XM_009058855.1"/>
</dbReference>
<dbReference type="HOGENOM" id="CLU_1760853_0_0_1"/>
<dbReference type="CTD" id="20239146"/>
<feature type="region of interest" description="Disordered" evidence="1">
    <location>
        <begin position="118"/>
        <end position="148"/>
    </location>
</feature>
<dbReference type="EMBL" id="KB202124">
    <property type="protein sequence ID" value="ESO92178.1"/>
    <property type="molecule type" value="Genomic_DNA"/>
</dbReference>
<evidence type="ECO:0000256" key="1">
    <source>
        <dbReference type="SAM" id="MobiDB-lite"/>
    </source>
</evidence>
<sequence length="148" mass="17076">MSGSSYIVDRSQIDVTQQQQLTAQQQEVQDVDAQYTSANLCRQKRVGKNQLTKAKLFLTVNYARQMLMRARGKLQSEHIANFKRWVALGKKDENLNSLQEWLASIIKYRTEVREEASGFSSTLSSRSPNGYKTNNNSTHRFRNNDDNR</sequence>
<evidence type="ECO:0000313" key="2">
    <source>
        <dbReference type="EMBL" id="ESO92178.1"/>
    </source>
</evidence>
<gene>
    <name evidence="2" type="ORF">LOTGIDRAFT_162834</name>
</gene>